<protein>
    <submittedName>
        <fullName evidence="12">Arsenical-resistance protein ACR3</fullName>
    </submittedName>
</protein>
<evidence type="ECO:0000256" key="7">
    <source>
        <dbReference type="ARBA" id="ARBA00022989"/>
    </source>
</evidence>
<feature type="transmembrane region" description="Helical" evidence="11">
    <location>
        <begin position="73"/>
        <end position="91"/>
    </location>
</feature>
<comment type="similarity">
    <text evidence="2 9">Belongs to the arsenical resistance-3 (ACR3) (TC 2.A.59) family.</text>
</comment>
<dbReference type="STRING" id="47427.A0A2H3EJ13"/>
<evidence type="ECO:0000313" key="13">
    <source>
        <dbReference type="Proteomes" id="UP000217790"/>
    </source>
</evidence>
<proteinExistence type="inferred from homology"/>
<dbReference type="GO" id="GO:0005886">
    <property type="term" value="C:plasma membrane"/>
    <property type="evidence" value="ECO:0007669"/>
    <property type="project" value="UniProtKB-SubCell"/>
</dbReference>
<dbReference type="OrthoDB" id="187348at2759"/>
<dbReference type="InterPro" id="IPR002657">
    <property type="entry name" value="BilAc:Na_symport/Acr3"/>
</dbReference>
<feature type="transmembrane region" description="Helical" evidence="11">
    <location>
        <begin position="111"/>
        <end position="138"/>
    </location>
</feature>
<dbReference type="GO" id="GO:0015105">
    <property type="term" value="F:arsenite transmembrane transporter activity"/>
    <property type="evidence" value="ECO:0007669"/>
    <property type="project" value="TreeGrafter"/>
</dbReference>
<feature type="transmembrane region" description="Helical" evidence="11">
    <location>
        <begin position="252"/>
        <end position="273"/>
    </location>
</feature>
<evidence type="ECO:0000313" key="12">
    <source>
        <dbReference type="EMBL" id="PBL03313.1"/>
    </source>
</evidence>
<feature type="transmembrane region" description="Helical" evidence="11">
    <location>
        <begin position="150"/>
        <end position="168"/>
    </location>
</feature>
<dbReference type="GO" id="GO:0046685">
    <property type="term" value="P:response to arsenic-containing substance"/>
    <property type="evidence" value="ECO:0007669"/>
    <property type="project" value="UniProtKB-KW"/>
</dbReference>
<organism evidence="12 13">
    <name type="scientific">Armillaria gallica</name>
    <name type="common">Bulbous honey fungus</name>
    <name type="synonym">Armillaria bulbosa</name>
    <dbReference type="NCBI Taxonomy" id="47427"/>
    <lineage>
        <taxon>Eukaryota</taxon>
        <taxon>Fungi</taxon>
        <taxon>Dikarya</taxon>
        <taxon>Basidiomycota</taxon>
        <taxon>Agaricomycotina</taxon>
        <taxon>Agaricomycetes</taxon>
        <taxon>Agaricomycetidae</taxon>
        <taxon>Agaricales</taxon>
        <taxon>Marasmiineae</taxon>
        <taxon>Physalacriaceae</taxon>
        <taxon>Armillaria</taxon>
    </lineage>
</organism>
<dbReference type="InterPro" id="IPR004706">
    <property type="entry name" value="Arsenical-R_Acr3"/>
</dbReference>
<feature type="transmembrane region" description="Helical" evidence="11">
    <location>
        <begin position="285"/>
        <end position="311"/>
    </location>
</feature>
<dbReference type="PIRSF" id="PIRSF005508">
    <property type="entry name" value="Acr3"/>
    <property type="match status" value="1"/>
</dbReference>
<keyword evidence="13" id="KW-1185">Reference proteome</keyword>
<evidence type="ECO:0000256" key="9">
    <source>
        <dbReference type="PIRNR" id="PIRNR005508"/>
    </source>
</evidence>
<feature type="region of interest" description="Disordered" evidence="10">
    <location>
        <begin position="1"/>
        <end position="22"/>
    </location>
</feature>
<keyword evidence="8 9" id="KW-0472">Membrane</keyword>
<dbReference type="InParanoid" id="A0A2H3EJ13"/>
<dbReference type="OMA" id="MVLMWGY"/>
<evidence type="ECO:0000256" key="11">
    <source>
        <dbReference type="SAM" id="Phobius"/>
    </source>
</evidence>
<dbReference type="NCBIfam" id="TIGR00832">
    <property type="entry name" value="acr3"/>
    <property type="match status" value="1"/>
</dbReference>
<dbReference type="FunFam" id="1.20.1530.20:FF:000009">
    <property type="entry name" value="Arsenite transporter, ACR3 family"/>
    <property type="match status" value="1"/>
</dbReference>
<name>A0A2H3EJ13_ARMGA</name>
<evidence type="ECO:0000256" key="1">
    <source>
        <dbReference type="ARBA" id="ARBA00004651"/>
    </source>
</evidence>
<evidence type="ECO:0000256" key="10">
    <source>
        <dbReference type="SAM" id="MobiDB-lite"/>
    </source>
</evidence>
<keyword evidence="7 9" id="KW-1133">Transmembrane helix</keyword>
<keyword evidence="4 9" id="KW-1003">Cell membrane</keyword>
<gene>
    <name evidence="12" type="ORF">ARMGADRAFT_978349</name>
</gene>
<accession>A0A2H3EJ13</accession>
<evidence type="ECO:0000256" key="6">
    <source>
        <dbReference type="ARBA" id="ARBA00022849"/>
    </source>
</evidence>
<evidence type="ECO:0000256" key="3">
    <source>
        <dbReference type="ARBA" id="ARBA00022448"/>
    </source>
</evidence>
<feature type="transmembrane region" description="Helical" evidence="11">
    <location>
        <begin position="180"/>
        <end position="200"/>
    </location>
</feature>
<keyword evidence="3 9" id="KW-0813">Transport</keyword>
<feature type="transmembrane region" description="Helical" evidence="11">
    <location>
        <begin position="42"/>
        <end position="61"/>
    </location>
</feature>
<comment type="subcellular location">
    <subcellularLocation>
        <location evidence="1 9">Cell membrane</location>
        <topology evidence="1 9">Multi-pass membrane protein</topology>
    </subcellularLocation>
</comment>
<feature type="transmembrane region" description="Helical" evidence="11">
    <location>
        <begin position="354"/>
        <end position="378"/>
    </location>
</feature>
<reference evidence="13" key="1">
    <citation type="journal article" date="2017" name="Nat. Ecol. Evol.">
        <title>Genome expansion and lineage-specific genetic innovations in the forest pathogenic fungi Armillaria.</title>
        <authorList>
            <person name="Sipos G."/>
            <person name="Prasanna A.N."/>
            <person name="Walter M.C."/>
            <person name="O'Connor E."/>
            <person name="Balint B."/>
            <person name="Krizsan K."/>
            <person name="Kiss B."/>
            <person name="Hess J."/>
            <person name="Varga T."/>
            <person name="Slot J."/>
            <person name="Riley R."/>
            <person name="Boka B."/>
            <person name="Rigling D."/>
            <person name="Barry K."/>
            <person name="Lee J."/>
            <person name="Mihaltcheva S."/>
            <person name="LaButti K."/>
            <person name="Lipzen A."/>
            <person name="Waldron R."/>
            <person name="Moloney N.M."/>
            <person name="Sperisen C."/>
            <person name="Kredics L."/>
            <person name="Vagvoelgyi C."/>
            <person name="Patrignani A."/>
            <person name="Fitzpatrick D."/>
            <person name="Nagy I."/>
            <person name="Doyle S."/>
            <person name="Anderson J.B."/>
            <person name="Grigoriev I.V."/>
            <person name="Gueldener U."/>
            <person name="Muensterkoetter M."/>
            <person name="Nagy L.G."/>
        </authorList>
    </citation>
    <scope>NUCLEOTIDE SEQUENCE [LARGE SCALE GENOMIC DNA]</scope>
    <source>
        <strain evidence="13">Ar21-2</strain>
    </source>
</reference>
<feature type="transmembrane region" description="Helical" evidence="11">
    <location>
        <begin position="221"/>
        <end position="240"/>
    </location>
</feature>
<evidence type="ECO:0000256" key="5">
    <source>
        <dbReference type="ARBA" id="ARBA00022692"/>
    </source>
</evidence>
<dbReference type="PANTHER" id="PTHR43057">
    <property type="entry name" value="ARSENITE EFFLUX TRANSPORTER"/>
    <property type="match status" value="1"/>
</dbReference>
<dbReference type="AlphaFoldDB" id="A0A2H3EJ13"/>
<keyword evidence="5 9" id="KW-0812">Transmembrane</keyword>
<dbReference type="PANTHER" id="PTHR43057:SF1">
    <property type="entry name" value="ARSENICAL-RESISTANCE PROTEIN 3"/>
    <property type="match status" value="1"/>
</dbReference>
<dbReference type="EMBL" id="KZ293644">
    <property type="protein sequence ID" value="PBL03313.1"/>
    <property type="molecule type" value="Genomic_DNA"/>
</dbReference>
<keyword evidence="6" id="KW-0059">Arsenical resistance</keyword>
<dbReference type="InterPro" id="IPR038770">
    <property type="entry name" value="Na+/solute_symporter_sf"/>
</dbReference>
<dbReference type="Proteomes" id="UP000217790">
    <property type="component" value="Unassembled WGS sequence"/>
</dbReference>
<dbReference type="GO" id="GO:0015104">
    <property type="term" value="F:antimonite transmembrane transporter activity"/>
    <property type="evidence" value="ECO:0007669"/>
    <property type="project" value="TreeGrafter"/>
</dbReference>
<evidence type="ECO:0000256" key="8">
    <source>
        <dbReference type="ARBA" id="ARBA00023136"/>
    </source>
</evidence>
<evidence type="ECO:0000256" key="4">
    <source>
        <dbReference type="ARBA" id="ARBA00022475"/>
    </source>
</evidence>
<evidence type="ECO:0000256" key="2">
    <source>
        <dbReference type="ARBA" id="ARBA00010110"/>
    </source>
</evidence>
<dbReference type="Pfam" id="PF01758">
    <property type="entry name" value="SBF"/>
    <property type="match status" value="1"/>
</dbReference>
<sequence length="402" mass="44440">MDPNSPHQNNITSCPSNQAVGGGKETQSFSHLWKSLSWIDRLLAPLVLLAIILGVIIGVYAEEGVEHTFKQGATWDGVSIPILIGLLVMIWPALAKVQWERLPDLFRKRNIWLHLAISFILNWIIAPFIMLAVAWMTLPEQSMERERKGLLLVGVARCIAMVLIWNTISCGDNNYCAILVVFNSLLQVVLFSPYAVLFLNHMGGRSSDSSLDLDYSDASRAVGIYLGIPLAAGLITRMIVLSTMKPSGISKFFKYFGLLAPLGLLYTIIVLFANQGKRIVDNIGTVFRICVPLILYFSIVWTATFFAFWALSRRHSSFGGYEKAVTQSFTAGSNNFELAIAVGIASFGPDSPEVLAATLGPLVEVPVLLSLSYLALWLRERLNWEEISKSGGEVDSLDVERK</sequence>
<dbReference type="GO" id="GO:0015297">
    <property type="term" value="F:antiporter activity"/>
    <property type="evidence" value="ECO:0007669"/>
    <property type="project" value="UniProtKB-UniRule"/>
</dbReference>
<dbReference type="Gene3D" id="1.20.1530.20">
    <property type="match status" value="1"/>
</dbReference>